<reference evidence="2 3" key="1">
    <citation type="submission" date="2019-07" db="EMBL/GenBank/DDBJ databases">
        <title>WGS assembly of Gossypium mustelinum.</title>
        <authorList>
            <person name="Chen Z.J."/>
            <person name="Sreedasyam A."/>
            <person name="Ando A."/>
            <person name="Song Q."/>
            <person name="De L."/>
            <person name="Hulse-Kemp A."/>
            <person name="Ding M."/>
            <person name="Ye W."/>
            <person name="Kirkbride R."/>
            <person name="Jenkins J."/>
            <person name="Plott C."/>
            <person name="Lovell J."/>
            <person name="Lin Y.-M."/>
            <person name="Vaughn R."/>
            <person name="Liu B."/>
            <person name="Li W."/>
            <person name="Simpson S."/>
            <person name="Scheffler B."/>
            <person name="Saski C."/>
            <person name="Grover C."/>
            <person name="Hu G."/>
            <person name="Conover J."/>
            <person name="Carlson J."/>
            <person name="Shu S."/>
            <person name="Boston L."/>
            <person name="Williams M."/>
            <person name="Peterson D."/>
            <person name="Mcgee K."/>
            <person name="Jones D."/>
            <person name="Wendel J."/>
            <person name="Stelly D."/>
            <person name="Grimwood J."/>
            <person name="Schmutz J."/>
        </authorList>
    </citation>
    <scope>NUCLEOTIDE SEQUENCE [LARGE SCALE GENOMIC DNA]</scope>
    <source>
        <strain evidence="2">1408120.09</strain>
    </source>
</reference>
<sequence length="59" mass="6893">MSPLNQQILLKSFKNLLCIAAEKEIQLLLWKKEDDMRPEKERGKKELNTSETQNSNCCL</sequence>
<accession>A0A5D2U9T3</accession>
<evidence type="ECO:0000313" key="2">
    <source>
        <dbReference type="EMBL" id="TYI74352.1"/>
    </source>
</evidence>
<name>A0A5D2U9T3_GOSMU</name>
<dbReference type="EMBL" id="CM017655">
    <property type="protein sequence ID" value="TYI74352.1"/>
    <property type="molecule type" value="Genomic_DNA"/>
</dbReference>
<organism evidence="2 3">
    <name type="scientific">Gossypium mustelinum</name>
    <name type="common">Cotton</name>
    <name type="synonym">Gossypium caicoense</name>
    <dbReference type="NCBI Taxonomy" id="34275"/>
    <lineage>
        <taxon>Eukaryota</taxon>
        <taxon>Viridiplantae</taxon>
        <taxon>Streptophyta</taxon>
        <taxon>Embryophyta</taxon>
        <taxon>Tracheophyta</taxon>
        <taxon>Spermatophyta</taxon>
        <taxon>Magnoliopsida</taxon>
        <taxon>eudicotyledons</taxon>
        <taxon>Gunneridae</taxon>
        <taxon>Pentapetalae</taxon>
        <taxon>rosids</taxon>
        <taxon>malvids</taxon>
        <taxon>Malvales</taxon>
        <taxon>Malvaceae</taxon>
        <taxon>Malvoideae</taxon>
        <taxon>Gossypium</taxon>
    </lineage>
</organism>
<proteinExistence type="predicted"/>
<feature type="region of interest" description="Disordered" evidence="1">
    <location>
        <begin position="36"/>
        <end position="59"/>
    </location>
</feature>
<dbReference type="AlphaFoldDB" id="A0A5D2U9T3"/>
<feature type="compositionally biased region" description="Basic and acidic residues" evidence="1">
    <location>
        <begin position="36"/>
        <end position="48"/>
    </location>
</feature>
<dbReference type="Proteomes" id="UP000323597">
    <property type="component" value="Chromosome D07"/>
</dbReference>
<dbReference type="EMBL" id="CM017655">
    <property type="protein sequence ID" value="TYI74355.1"/>
    <property type="molecule type" value="Genomic_DNA"/>
</dbReference>
<keyword evidence="3" id="KW-1185">Reference proteome</keyword>
<feature type="compositionally biased region" description="Polar residues" evidence="1">
    <location>
        <begin position="49"/>
        <end position="59"/>
    </location>
</feature>
<evidence type="ECO:0000256" key="1">
    <source>
        <dbReference type="SAM" id="MobiDB-lite"/>
    </source>
</evidence>
<gene>
    <name evidence="2" type="ORF">E1A91_D07G194400v1</name>
</gene>
<evidence type="ECO:0000313" key="3">
    <source>
        <dbReference type="Proteomes" id="UP000323597"/>
    </source>
</evidence>
<protein>
    <submittedName>
        <fullName evidence="2">Uncharacterized protein</fullName>
    </submittedName>
</protein>